<evidence type="ECO:0000259" key="1">
    <source>
        <dbReference type="PROSITE" id="PS50263"/>
    </source>
</evidence>
<organism evidence="2 3">
    <name type="scientific">Azospirillum thermophilum</name>
    <dbReference type="NCBI Taxonomy" id="2202148"/>
    <lineage>
        <taxon>Bacteria</taxon>
        <taxon>Pseudomonadati</taxon>
        <taxon>Pseudomonadota</taxon>
        <taxon>Alphaproteobacteria</taxon>
        <taxon>Rhodospirillales</taxon>
        <taxon>Azospirillaceae</taxon>
        <taxon>Azospirillum</taxon>
    </lineage>
</organism>
<protein>
    <recommendedName>
        <fullName evidence="1">CN hydrolase domain-containing protein</fullName>
    </recommendedName>
</protein>
<dbReference type="OrthoDB" id="8737571at2"/>
<dbReference type="KEGG" id="azz:DEW08_29250"/>
<dbReference type="Gene3D" id="3.60.110.10">
    <property type="entry name" value="Carbon-nitrogen hydrolase"/>
    <property type="match status" value="1"/>
</dbReference>
<dbReference type="Proteomes" id="UP000245629">
    <property type="component" value="Plasmid unnamed3"/>
</dbReference>
<dbReference type="InterPro" id="IPR003010">
    <property type="entry name" value="C-N_Hydrolase"/>
</dbReference>
<name>A0A2S2CZY7_9PROT</name>
<accession>A0A2S2CZY7</accession>
<geneLocation type="plasmid" evidence="2 3">
    <name>unnamed3</name>
</geneLocation>
<proteinExistence type="predicted"/>
<evidence type="ECO:0000313" key="3">
    <source>
        <dbReference type="Proteomes" id="UP000245629"/>
    </source>
</evidence>
<keyword evidence="2" id="KW-0614">Plasmid</keyword>
<dbReference type="EMBL" id="CP029358">
    <property type="protein sequence ID" value="AWK90073.1"/>
    <property type="molecule type" value="Genomic_DNA"/>
</dbReference>
<sequence length="502" mass="55237">MHPSPAPPSPADLFIALLKRLEADPDATRRAAERHEADPPAVRRPARHLDLLLREAGTAGLLAWIRQEQDGLPEVERVLLAAQAIDRWYAPFAAVHDPAGPPAPDHLLVRRRFNRHGRLNGDPADGQLIVRHGYLGRRMAVGEAAEPGEFDAADLFRTLFLVPPRVPAGTAHDDSCRRMIDVRFTRRREPADRNPFDPDWAPAVAVVPLAQAEEDIAIRQFRRDGTDWYDPVPRDLGARAAGAIRALAGDGATFVIFPEVALHPDALGAVKQALRAQAVDGPIRYVLAGTRQPAPDGGKPFNRAVLLDRTGAEVVVQTKLHCWDLDSDQCRSYDLRSPDGRVLGGVNEFIAPGGRLELVELPNLGRLAVMICEDLDRSQPGDWLRRSMLLDWVVTPVLDSGLTTGRWQAREGAATSQSGSCRVVVANSMTFSHRFNRAARGGGHDRDVIADCGVALFFQPRRSQQGRPRVRLLTLPLDAPDGSRVCARWQPADWDELPEPKP</sequence>
<feature type="domain" description="CN hydrolase" evidence="1">
    <location>
        <begin position="205"/>
        <end position="491"/>
    </location>
</feature>
<dbReference type="AlphaFoldDB" id="A0A2S2CZY7"/>
<evidence type="ECO:0000313" key="2">
    <source>
        <dbReference type="EMBL" id="AWK90073.1"/>
    </source>
</evidence>
<gene>
    <name evidence="2" type="ORF">DEW08_29250</name>
</gene>
<dbReference type="SUPFAM" id="SSF56317">
    <property type="entry name" value="Carbon-nitrogen hydrolase"/>
    <property type="match status" value="1"/>
</dbReference>
<dbReference type="InterPro" id="IPR036526">
    <property type="entry name" value="C-N_Hydrolase_sf"/>
</dbReference>
<keyword evidence="3" id="KW-1185">Reference proteome</keyword>
<dbReference type="RefSeq" id="WP_109334018.1">
    <property type="nucleotide sequence ID" value="NZ_CP029358.1"/>
</dbReference>
<dbReference type="PROSITE" id="PS50263">
    <property type="entry name" value="CN_HYDROLASE"/>
    <property type="match status" value="1"/>
</dbReference>
<reference evidence="3" key="1">
    <citation type="submission" date="2018-05" db="EMBL/GenBank/DDBJ databases">
        <title>Azospirillum thermophila sp. nov., a novel isolated from hot spring.</title>
        <authorList>
            <person name="Zhao Z."/>
        </authorList>
    </citation>
    <scope>NUCLEOTIDE SEQUENCE [LARGE SCALE GENOMIC DNA]</scope>
    <source>
        <strain evidence="3">CFH 70021</strain>
        <plasmid evidence="3">unnamed3</plasmid>
    </source>
</reference>